<evidence type="ECO:0000259" key="18">
    <source>
        <dbReference type="PROSITE" id="PS50862"/>
    </source>
</evidence>
<protein>
    <recommendedName>
        <fullName evidence="11 14">Serine--tRNA ligase</fullName>
        <ecNumber evidence="4 14">6.1.1.11</ecNumber>
    </recommendedName>
</protein>
<sequence length="437" mass="49609">MLDIKFIRENKDIVQAGAKKKRIEIDIGKLISLDDSRLLELKAVEDLRSEVNRVSNDIARDQDPALKIQLIEEMRGVKEEIKAKEEKLKATMEEWQKIMLKIPNIPSVDTPEGPDDSGNQVVRSWGEKPQFAFTPKEHYELGKALKIIDTETAAEVSGSRYAYLKGDLVIMQFALIQMCLEILTNEETLKKIAEGSNISVIPTSFMPVVPPVFIRPIVQVKMARFMTPEEHYMFPNDDLMLIGSAEHTLGSMHMGKIFEEKDLPIRYAGYSTAFRREAGAAGKDTNGILRQHQFDKLEMEVFSLPENSMQEQNFLVAIQEYVLQTLKLPYQVVAVCTGDMGFPDSRQIDIETWMPGQNKYRETHSADSTGGFQARRLNTRVRRSDGKIEHVHMNDATVIAIGRTLIAIIENYQQADGSIKIPEVLRKYMGGKEFITK</sequence>
<dbReference type="Gene3D" id="1.10.287.40">
    <property type="entry name" value="Serine-tRNA synthetase, tRNA binding domain"/>
    <property type="match status" value="1"/>
</dbReference>
<dbReference type="STRING" id="1801803.A2356_03015"/>
<feature type="domain" description="Aminoacyl-transfer RNA synthetases class-II family profile" evidence="18">
    <location>
        <begin position="187"/>
        <end position="422"/>
    </location>
</feature>
<dbReference type="InterPro" id="IPR042103">
    <property type="entry name" value="SerRS_1_N_sf"/>
</dbReference>
<evidence type="ECO:0000256" key="5">
    <source>
        <dbReference type="ARBA" id="ARBA00022490"/>
    </source>
</evidence>
<dbReference type="InterPro" id="IPR002317">
    <property type="entry name" value="Ser-tRNA-ligase_type_1"/>
</dbReference>
<evidence type="ECO:0000256" key="10">
    <source>
        <dbReference type="ARBA" id="ARBA00023146"/>
    </source>
</evidence>
<comment type="catalytic activity">
    <reaction evidence="13">
        <text>tRNA(Ser) + L-serine + ATP = L-seryl-tRNA(Ser) + AMP + diphosphate + H(+)</text>
        <dbReference type="Rhea" id="RHEA:12292"/>
        <dbReference type="Rhea" id="RHEA-COMP:9669"/>
        <dbReference type="Rhea" id="RHEA-COMP:9703"/>
        <dbReference type="ChEBI" id="CHEBI:15378"/>
        <dbReference type="ChEBI" id="CHEBI:30616"/>
        <dbReference type="ChEBI" id="CHEBI:33019"/>
        <dbReference type="ChEBI" id="CHEBI:33384"/>
        <dbReference type="ChEBI" id="CHEBI:78442"/>
        <dbReference type="ChEBI" id="CHEBI:78533"/>
        <dbReference type="ChEBI" id="CHEBI:456215"/>
        <dbReference type="EC" id="6.1.1.11"/>
    </reaction>
</comment>
<dbReference type="PRINTS" id="PR00981">
    <property type="entry name" value="TRNASYNTHSER"/>
</dbReference>
<keyword evidence="7" id="KW-0547">Nucleotide-binding</keyword>
<dbReference type="Gene3D" id="3.30.930.10">
    <property type="entry name" value="Bira Bifunctional Protein, Domain 2"/>
    <property type="match status" value="1"/>
</dbReference>
<gene>
    <name evidence="19" type="ORF">A2356_03015</name>
</gene>
<feature type="binding site" evidence="15">
    <location>
        <position position="298"/>
    </location>
    <ligand>
        <name>L-serine</name>
        <dbReference type="ChEBI" id="CHEBI:33384"/>
    </ligand>
</feature>
<organism evidence="19 20">
    <name type="scientific">Candidatus Nomurabacteria bacterium RIFOXYB1_FULL_39_16</name>
    <dbReference type="NCBI Taxonomy" id="1801803"/>
    <lineage>
        <taxon>Bacteria</taxon>
        <taxon>Candidatus Nomuraibacteriota</taxon>
    </lineage>
</organism>
<keyword evidence="8 16" id="KW-0067">ATP-binding</keyword>
<dbReference type="NCBIfam" id="TIGR00414">
    <property type="entry name" value="serS"/>
    <property type="match status" value="1"/>
</dbReference>
<feature type="binding site" evidence="15">
    <location>
        <position position="275"/>
    </location>
    <ligand>
        <name>L-serine</name>
        <dbReference type="ChEBI" id="CHEBI:33384"/>
    </ligand>
</feature>
<evidence type="ECO:0000256" key="15">
    <source>
        <dbReference type="PIRSR" id="PIRSR001529-1"/>
    </source>
</evidence>
<reference evidence="19 20" key="1">
    <citation type="journal article" date="2016" name="Nat. Commun.">
        <title>Thousands of microbial genomes shed light on interconnected biogeochemical processes in an aquifer system.</title>
        <authorList>
            <person name="Anantharaman K."/>
            <person name="Brown C.T."/>
            <person name="Hug L.A."/>
            <person name="Sharon I."/>
            <person name="Castelle C.J."/>
            <person name="Probst A.J."/>
            <person name="Thomas B.C."/>
            <person name="Singh A."/>
            <person name="Wilkins M.J."/>
            <person name="Karaoz U."/>
            <person name="Brodie E.L."/>
            <person name="Williams K.H."/>
            <person name="Hubbard S.S."/>
            <person name="Banfield J.F."/>
        </authorList>
    </citation>
    <scope>NUCLEOTIDE SEQUENCE [LARGE SCALE GENOMIC DNA]</scope>
</reference>
<dbReference type="Pfam" id="PF02403">
    <property type="entry name" value="Seryl_tRNA_N"/>
    <property type="match status" value="1"/>
</dbReference>
<evidence type="ECO:0000256" key="16">
    <source>
        <dbReference type="PIRSR" id="PIRSR001529-2"/>
    </source>
</evidence>
<dbReference type="InterPro" id="IPR006195">
    <property type="entry name" value="aa-tRNA-synth_II"/>
</dbReference>
<evidence type="ECO:0000256" key="1">
    <source>
        <dbReference type="ARBA" id="ARBA00004496"/>
    </source>
</evidence>
<evidence type="ECO:0000313" key="20">
    <source>
        <dbReference type="Proteomes" id="UP000177047"/>
    </source>
</evidence>
<comment type="similarity">
    <text evidence="3">Belongs to the class-II aminoacyl-tRNA synthetase family. Type-1 seryl-tRNA synthetase subfamily.</text>
</comment>
<dbReference type="EMBL" id="MFWB01000007">
    <property type="protein sequence ID" value="OGJ09497.1"/>
    <property type="molecule type" value="Genomic_DNA"/>
</dbReference>
<evidence type="ECO:0000256" key="6">
    <source>
        <dbReference type="ARBA" id="ARBA00022598"/>
    </source>
</evidence>
<keyword evidence="6 19" id="KW-0436">Ligase</keyword>
<dbReference type="EC" id="6.1.1.11" evidence="4 14"/>
<evidence type="ECO:0000256" key="14">
    <source>
        <dbReference type="NCBIfam" id="TIGR00414"/>
    </source>
</evidence>
<comment type="caution">
    <text evidence="19">The sequence shown here is derived from an EMBL/GenBank/DDBJ whole genome shotgun (WGS) entry which is preliminary data.</text>
</comment>
<accession>A0A1F6YT31</accession>
<evidence type="ECO:0000256" key="3">
    <source>
        <dbReference type="ARBA" id="ARBA00010728"/>
    </source>
</evidence>
<dbReference type="AlphaFoldDB" id="A0A1F6YT31"/>
<evidence type="ECO:0000256" key="13">
    <source>
        <dbReference type="ARBA" id="ARBA00048823"/>
    </source>
</evidence>
<dbReference type="InterPro" id="IPR010978">
    <property type="entry name" value="tRNA-bd_arm"/>
</dbReference>
<dbReference type="PANTHER" id="PTHR43697:SF1">
    <property type="entry name" value="SERINE--TRNA LIGASE"/>
    <property type="match status" value="1"/>
</dbReference>
<feature type="binding site" evidence="16">
    <location>
        <begin position="275"/>
        <end position="277"/>
    </location>
    <ligand>
        <name>ATP</name>
        <dbReference type="ChEBI" id="CHEBI:30616"/>
    </ligand>
</feature>
<dbReference type="GO" id="GO:0005737">
    <property type="term" value="C:cytoplasm"/>
    <property type="evidence" value="ECO:0007669"/>
    <property type="project" value="UniProtKB-SubCell"/>
</dbReference>
<feature type="site" description="Important for serine binding" evidence="15">
    <location>
        <position position="397"/>
    </location>
</feature>
<evidence type="ECO:0000256" key="17">
    <source>
        <dbReference type="SAM" id="Coils"/>
    </source>
</evidence>
<comment type="catalytic activity">
    <reaction evidence="12">
        <text>tRNA(Sec) + L-serine + ATP = L-seryl-tRNA(Sec) + AMP + diphosphate + H(+)</text>
        <dbReference type="Rhea" id="RHEA:42580"/>
        <dbReference type="Rhea" id="RHEA-COMP:9742"/>
        <dbReference type="Rhea" id="RHEA-COMP:10128"/>
        <dbReference type="ChEBI" id="CHEBI:15378"/>
        <dbReference type="ChEBI" id="CHEBI:30616"/>
        <dbReference type="ChEBI" id="CHEBI:33019"/>
        <dbReference type="ChEBI" id="CHEBI:33384"/>
        <dbReference type="ChEBI" id="CHEBI:78442"/>
        <dbReference type="ChEBI" id="CHEBI:78533"/>
        <dbReference type="ChEBI" id="CHEBI:456215"/>
        <dbReference type="EC" id="6.1.1.11"/>
    </reaction>
</comment>
<evidence type="ECO:0000256" key="9">
    <source>
        <dbReference type="ARBA" id="ARBA00022917"/>
    </source>
</evidence>
<comment type="pathway">
    <text evidence="2">Aminoacyl-tRNA biosynthesis; selenocysteinyl-tRNA(Sec) biosynthesis; L-seryl-tRNA(Sec) from L-serine and tRNA(Sec): step 1/1.</text>
</comment>
<dbReference type="GO" id="GO:0004828">
    <property type="term" value="F:serine-tRNA ligase activity"/>
    <property type="evidence" value="ECO:0007669"/>
    <property type="project" value="UniProtKB-UniRule"/>
</dbReference>
<dbReference type="InterPro" id="IPR002314">
    <property type="entry name" value="aa-tRNA-synt_IIb"/>
</dbReference>
<evidence type="ECO:0000256" key="2">
    <source>
        <dbReference type="ARBA" id="ARBA00005045"/>
    </source>
</evidence>
<evidence type="ECO:0000256" key="8">
    <source>
        <dbReference type="ARBA" id="ARBA00022840"/>
    </source>
</evidence>
<dbReference type="PANTHER" id="PTHR43697">
    <property type="entry name" value="SERYL-TRNA SYNTHETASE"/>
    <property type="match status" value="1"/>
</dbReference>
<dbReference type="SUPFAM" id="SSF55681">
    <property type="entry name" value="Class II aaRS and biotin synthetases"/>
    <property type="match status" value="1"/>
</dbReference>
<evidence type="ECO:0000256" key="12">
    <source>
        <dbReference type="ARBA" id="ARBA00047929"/>
    </source>
</evidence>
<feature type="binding site" evidence="16">
    <location>
        <begin position="362"/>
        <end position="365"/>
    </location>
    <ligand>
        <name>ATP</name>
        <dbReference type="ChEBI" id="CHEBI:30616"/>
    </ligand>
</feature>
<keyword evidence="5" id="KW-0963">Cytoplasm</keyword>
<dbReference type="SUPFAM" id="SSF46589">
    <property type="entry name" value="tRNA-binding arm"/>
    <property type="match status" value="1"/>
</dbReference>
<feature type="coiled-coil region" evidence="17">
    <location>
        <begin position="67"/>
        <end position="98"/>
    </location>
</feature>
<keyword evidence="17" id="KW-0175">Coiled coil</keyword>
<dbReference type="InterPro" id="IPR045864">
    <property type="entry name" value="aa-tRNA-synth_II/BPL/LPL"/>
</dbReference>
<dbReference type="InterPro" id="IPR015866">
    <property type="entry name" value="Ser-tRNA-synth_1_N"/>
</dbReference>
<evidence type="ECO:0000256" key="11">
    <source>
        <dbReference type="ARBA" id="ARBA00039158"/>
    </source>
</evidence>
<dbReference type="GO" id="GO:0005524">
    <property type="term" value="F:ATP binding"/>
    <property type="evidence" value="ECO:0007669"/>
    <property type="project" value="UniProtKB-KW"/>
</dbReference>
<evidence type="ECO:0000256" key="7">
    <source>
        <dbReference type="ARBA" id="ARBA00022741"/>
    </source>
</evidence>
<dbReference type="GO" id="GO:0006434">
    <property type="term" value="P:seryl-tRNA aminoacylation"/>
    <property type="evidence" value="ECO:0007669"/>
    <property type="project" value="UniProtKB-UniRule"/>
</dbReference>
<dbReference type="PIRSF" id="PIRSF001529">
    <property type="entry name" value="Ser-tRNA-synth_IIa"/>
    <property type="match status" value="1"/>
</dbReference>
<evidence type="ECO:0000313" key="19">
    <source>
        <dbReference type="EMBL" id="OGJ09497.1"/>
    </source>
</evidence>
<name>A0A1F6YT31_9BACT</name>
<proteinExistence type="inferred from homology"/>
<dbReference type="Proteomes" id="UP000177047">
    <property type="component" value="Unassembled WGS sequence"/>
</dbReference>
<evidence type="ECO:0000256" key="4">
    <source>
        <dbReference type="ARBA" id="ARBA00012840"/>
    </source>
</evidence>
<keyword evidence="10" id="KW-0030">Aminoacyl-tRNA synthetase</keyword>
<dbReference type="PROSITE" id="PS50862">
    <property type="entry name" value="AA_TRNA_LIGASE_II"/>
    <property type="match status" value="1"/>
</dbReference>
<keyword evidence="9" id="KW-0648">Protein biosynthesis</keyword>
<comment type="subcellular location">
    <subcellularLocation>
        <location evidence="1">Cytoplasm</location>
    </subcellularLocation>
</comment>
<dbReference type="Pfam" id="PF00587">
    <property type="entry name" value="tRNA-synt_2b"/>
    <property type="match status" value="1"/>
</dbReference>